<evidence type="ECO:0000313" key="3">
    <source>
        <dbReference type="RefSeq" id="XP_056689636.1"/>
    </source>
</evidence>
<protein>
    <recommendedName>
        <fullName evidence="1">Replication factor A C-terminal domain-containing protein</fullName>
    </recommendedName>
</protein>
<dbReference type="GeneID" id="130464196"/>
<gene>
    <name evidence="3" type="primary">LOC130464196</name>
</gene>
<keyword evidence="2" id="KW-1185">Reference proteome</keyword>
<reference evidence="2" key="1">
    <citation type="journal article" date="2021" name="Nat. Commun.">
        <title>Genomic analyses provide insights into spinach domestication and the genetic basis of agronomic traits.</title>
        <authorList>
            <person name="Cai X."/>
            <person name="Sun X."/>
            <person name="Xu C."/>
            <person name="Sun H."/>
            <person name="Wang X."/>
            <person name="Ge C."/>
            <person name="Zhang Z."/>
            <person name="Wang Q."/>
            <person name="Fei Z."/>
            <person name="Jiao C."/>
            <person name="Wang Q."/>
        </authorList>
    </citation>
    <scope>NUCLEOTIDE SEQUENCE [LARGE SCALE GENOMIC DNA]</scope>
    <source>
        <strain evidence="2">cv. Varoflay</strain>
    </source>
</reference>
<dbReference type="SUPFAM" id="SSF50249">
    <property type="entry name" value="Nucleic acid-binding proteins"/>
    <property type="match status" value="1"/>
</dbReference>
<proteinExistence type="predicted"/>
<dbReference type="InterPro" id="IPR012340">
    <property type="entry name" value="NA-bd_OB-fold"/>
</dbReference>
<dbReference type="Gene3D" id="2.40.50.140">
    <property type="entry name" value="Nucleic acid-binding proteins"/>
    <property type="match status" value="1"/>
</dbReference>
<evidence type="ECO:0000259" key="1">
    <source>
        <dbReference type="Pfam" id="PF08646"/>
    </source>
</evidence>
<evidence type="ECO:0000313" key="2">
    <source>
        <dbReference type="Proteomes" id="UP000813463"/>
    </source>
</evidence>
<organism evidence="2 3">
    <name type="scientific">Spinacia oleracea</name>
    <name type="common">Spinach</name>
    <dbReference type="NCBI Taxonomy" id="3562"/>
    <lineage>
        <taxon>Eukaryota</taxon>
        <taxon>Viridiplantae</taxon>
        <taxon>Streptophyta</taxon>
        <taxon>Embryophyta</taxon>
        <taxon>Tracheophyta</taxon>
        <taxon>Spermatophyta</taxon>
        <taxon>Magnoliopsida</taxon>
        <taxon>eudicotyledons</taxon>
        <taxon>Gunneridae</taxon>
        <taxon>Pentapetalae</taxon>
        <taxon>Caryophyllales</taxon>
        <taxon>Chenopodiaceae</taxon>
        <taxon>Chenopodioideae</taxon>
        <taxon>Anserineae</taxon>
        <taxon>Spinacia</taxon>
    </lineage>
</organism>
<sequence>MKEPTMEDVIPINSLLTAGKNTSSFWIKASAKIANFSQKFWYTGCNTCWRAIQADHGQTFNYRNCSGQERVVEARCRFSIELKDSPGAISATIFGKIAEEVFAMDVQKLMQFSDKTIRLIQLLWEFGHSLKSTTSN</sequence>
<dbReference type="Pfam" id="PF08646">
    <property type="entry name" value="Rep_fac-A_C"/>
    <property type="match status" value="1"/>
</dbReference>
<dbReference type="RefSeq" id="XP_056689636.1">
    <property type="nucleotide sequence ID" value="XM_056833658.1"/>
</dbReference>
<feature type="domain" description="Replication factor A C-terminal" evidence="1">
    <location>
        <begin position="27"/>
        <end position="115"/>
    </location>
</feature>
<accession>A0ABM3R1Y9</accession>
<dbReference type="Proteomes" id="UP000813463">
    <property type="component" value="Chromosome 6"/>
</dbReference>
<name>A0ABM3R1Y9_SPIOL</name>
<dbReference type="InterPro" id="IPR013955">
    <property type="entry name" value="Rep_factor-A_C"/>
</dbReference>
<reference evidence="3" key="2">
    <citation type="submission" date="2025-08" db="UniProtKB">
        <authorList>
            <consortium name="RefSeq"/>
        </authorList>
    </citation>
    <scope>IDENTIFICATION</scope>
    <source>
        <tissue evidence="3">Leaf</tissue>
    </source>
</reference>